<dbReference type="AlphaFoldDB" id="A0A0K2USX5"/>
<proteinExistence type="predicted"/>
<reference evidence="1" key="1">
    <citation type="submission" date="2014-05" db="EMBL/GenBank/DDBJ databases">
        <authorList>
            <person name="Chronopoulou M."/>
        </authorList>
    </citation>
    <scope>NUCLEOTIDE SEQUENCE</scope>
    <source>
        <tissue evidence="1">Whole organism</tissue>
    </source>
</reference>
<name>A0A0K2USX5_LEPSM</name>
<sequence length="24" mass="2972">MFSLTTLRIVMERFFLRLIFNLLP</sequence>
<protein>
    <submittedName>
        <fullName evidence="1">Uncharacterized protein</fullName>
    </submittedName>
</protein>
<organism evidence="1">
    <name type="scientific">Lepeophtheirus salmonis</name>
    <name type="common">Salmon louse</name>
    <name type="synonym">Caligus salmonis</name>
    <dbReference type="NCBI Taxonomy" id="72036"/>
    <lineage>
        <taxon>Eukaryota</taxon>
        <taxon>Metazoa</taxon>
        <taxon>Ecdysozoa</taxon>
        <taxon>Arthropoda</taxon>
        <taxon>Crustacea</taxon>
        <taxon>Multicrustacea</taxon>
        <taxon>Hexanauplia</taxon>
        <taxon>Copepoda</taxon>
        <taxon>Siphonostomatoida</taxon>
        <taxon>Caligidae</taxon>
        <taxon>Lepeophtheirus</taxon>
    </lineage>
</organism>
<accession>A0A0K2USX5</accession>
<evidence type="ECO:0000313" key="1">
    <source>
        <dbReference type="EMBL" id="CDW40821.1"/>
    </source>
</evidence>
<dbReference type="EMBL" id="HACA01023460">
    <property type="protein sequence ID" value="CDW40821.1"/>
    <property type="molecule type" value="Transcribed_RNA"/>
</dbReference>